<keyword evidence="2" id="KW-1185">Reference proteome</keyword>
<dbReference type="Proteomes" id="UP000054538">
    <property type="component" value="Unassembled WGS sequence"/>
</dbReference>
<organism evidence="1 2">
    <name type="scientific">Paxillus rubicundulus Ve08.2h10</name>
    <dbReference type="NCBI Taxonomy" id="930991"/>
    <lineage>
        <taxon>Eukaryota</taxon>
        <taxon>Fungi</taxon>
        <taxon>Dikarya</taxon>
        <taxon>Basidiomycota</taxon>
        <taxon>Agaricomycotina</taxon>
        <taxon>Agaricomycetes</taxon>
        <taxon>Agaricomycetidae</taxon>
        <taxon>Boletales</taxon>
        <taxon>Paxilineae</taxon>
        <taxon>Paxillaceae</taxon>
        <taxon>Paxillus</taxon>
    </lineage>
</organism>
<reference evidence="1 2" key="1">
    <citation type="submission" date="2014-04" db="EMBL/GenBank/DDBJ databases">
        <authorList>
            <consortium name="DOE Joint Genome Institute"/>
            <person name="Kuo A."/>
            <person name="Kohler A."/>
            <person name="Jargeat P."/>
            <person name="Nagy L.G."/>
            <person name="Floudas D."/>
            <person name="Copeland A."/>
            <person name="Barry K.W."/>
            <person name="Cichocki N."/>
            <person name="Veneault-Fourrey C."/>
            <person name="LaButti K."/>
            <person name="Lindquist E.A."/>
            <person name="Lipzen A."/>
            <person name="Lundell T."/>
            <person name="Morin E."/>
            <person name="Murat C."/>
            <person name="Sun H."/>
            <person name="Tunlid A."/>
            <person name="Henrissat B."/>
            <person name="Grigoriev I.V."/>
            <person name="Hibbett D.S."/>
            <person name="Martin F."/>
            <person name="Nordberg H.P."/>
            <person name="Cantor M.N."/>
            <person name="Hua S.X."/>
        </authorList>
    </citation>
    <scope>NUCLEOTIDE SEQUENCE [LARGE SCALE GENOMIC DNA]</scope>
    <source>
        <strain evidence="1 2">Ve08.2h10</strain>
    </source>
</reference>
<dbReference type="InParanoid" id="A0A0D0DMD5"/>
<evidence type="ECO:0000313" key="1">
    <source>
        <dbReference type="EMBL" id="KIK83309.1"/>
    </source>
</evidence>
<protein>
    <submittedName>
        <fullName evidence="1">Uncharacterized protein</fullName>
    </submittedName>
</protein>
<accession>A0A0D0DMD5</accession>
<dbReference type="EMBL" id="KN825597">
    <property type="protein sequence ID" value="KIK83309.1"/>
    <property type="molecule type" value="Genomic_DNA"/>
</dbReference>
<evidence type="ECO:0000313" key="2">
    <source>
        <dbReference type="Proteomes" id="UP000054538"/>
    </source>
</evidence>
<dbReference type="HOGENOM" id="CLU_2347374_0_0_1"/>
<sequence>MSSWDMTRYIAVGVELEARGTKRSCRFHSRYISLTTLNNITSQHLPVCTQEAQRLQSLYLQVQASTAQQQRKINLTKGVVIEKKVETHKECSCTCQS</sequence>
<dbReference type="AlphaFoldDB" id="A0A0D0DMD5"/>
<proteinExistence type="predicted"/>
<reference evidence="2" key="2">
    <citation type="submission" date="2015-01" db="EMBL/GenBank/DDBJ databases">
        <title>Evolutionary Origins and Diversification of the Mycorrhizal Mutualists.</title>
        <authorList>
            <consortium name="DOE Joint Genome Institute"/>
            <consortium name="Mycorrhizal Genomics Consortium"/>
            <person name="Kohler A."/>
            <person name="Kuo A."/>
            <person name="Nagy L.G."/>
            <person name="Floudas D."/>
            <person name="Copeland A."/>
            <person name="Barry K.W."/>
            <person name="Cichocki N."/>
            <person name="Veneault-Fourrey C."/>
            <person name="LaButti K."/>
            <person name="Lindquist E.A."/>
            <person name="Lipzen A."/>
            <person name="Lundell T."/>
            <person name="Morin E."/>
            <person name="Murat C."/>
            <person name="Riley R."/>
            <person name="Ohm R."/>
            <person name="Sun H."/>
            <person name="Tunlid A."/>
            <person name="Henrissat B."/>
            <person name="Grigoriev I.V."/>
            <person name="Hibbett D.S."/>
            <person name="Martin F."/>
        </authorList>
    </citation>
    <scope>NUCLEOTIDE SEQUENCE [LARGE SCALE GENOMIC DNA]</scope>
    <source>
        <strain evidence="2">Ve08.2h10</strain>
    </source>
</reference>
<name>A0A0D0DMD5_9AGAM</name>
<gene>
    <name evidence="1" type="ORF">PAXRUDRAFT_832088</name>
</gene>